<dbReference type="EMBL" id="VOQF01000005">
    <property type="protein sequence ID" value="TXC91240.1"/>
    <property type="molecule type" value="Genomic_DNA"/>
</dbReference>
<keyword evidence="3 6" id="KW-0808">Transferase</keyword>
<dbReference type="Proteomes" id="UP000321363">
    <property type="component" value="Unassembled WGS sequence"/>
</dbReference>
<evidence type="ECO:0000256" key="3">
    <source>
        <dbReference type="ARBA" id="ARBA00022679"/>
    </source>
</evidence>
<dbReference type="CDD" id="cd00867">
    <property type="entry name" value="Trans_IPPS"/>
    <property type="match status" value="1"/>
</dbReference>
<protein>
    <submittedName>
        <fullName evidence="7">Isoprenyl transferase</fullName>
    </submittedName>
</protein>
<dbReference type="SFLD" id="SFLDG01211">
    <property type="entry name" value="Competence_Regulatory_Protein"/>
    <property type="match status" value="1"/>
</dbReference>
<keyword evidence="5" id="KW-0460">Magnesium</keyword>
<dbReference type="SUPFAM" id="SSF48576">
    <property type="entry name" value="Terpenoid synthases"/>
    <property type="match status" value="1"/>
</dbReference>
<comment type="similarity">
    <text evidence="2 6">Belongs to the FPP/GGPP synthase family.</text>
</comment>
<dbReference type="Pfam" id="PF00348">
    <property type="entry name" value="polyprenyl_synt"/>
    <property type="match status" value="1"/>
</dbReference>
<dbReference type="InterPro" id="IPR033965">
    <property type="entry name" value="ComQ"/>
</dbReference>
<dbReference type="OrthoDB" id="1792811at2"/>
<evidence type="ECO:0000256" key="4">
    <source>
        <dbReference type="ARBA" id="ARBA00022723"/>
    </source>
</evidence>
<evidence type="ECO:0000313" key="7">
    <source>
        <dbReference type="EMBL" id="TXC91240.1"/>
    </source>
</evidence>
<accession>A0A5C6W3X6</accession>
<keyword evidence="8" id="KW-1185">Reference proteome</keyword>
<reference evidence="7 8" key="1">
    <citation type="journal article" date="2005" name="Int. J. Syst. Evol. Microbiol.">
        <title>Bacillus litoralis sp. nov., isolated from a tidal flat of the Yellow Sea in Korea.</title>
        <authorList>
            <person name="Yoon J.H."/>
            <person name="Oh T.K."/>
        </authorList>
    </citation>
    <scope>NUCLEOTIDE SEQUENCE [LARGE SCALE GENOMIC DNA]</scope>
    <source>
        <strain evidence="7 8">SW-211</strain>
    </source>
</reference>
<dbReference type="GO" id="GO:0004659">
    <property type="term" value="F:prenyltransferase activity"/>
    <property type="evidence" value="ECO:0007669"/>
    <property type="project" value="InterPro"/>
</dbReference>
<sequence length="307" mass="34992">MGGIENIESNRIKETMLNLITTQLQNDGLKSFIFSFLTNKEEMNFANLTILHHQIFDRKDPELLNLAAAVELLVLSFDIFDDLEDLDNTEEPWMKIDHSIALNAATVLYTLSQQTVLSLSSPFKHQILASLLKYSIQAMEGQHDDLEDNIASEEDCLQMMKLKSGSLIALASVCGMQLAGENDKLVEEYAYQIGIAAQTDNDFRDLFNPLKNDMKNQKKSLAVLYLQRNYNEHANDLLKFYQSGLDIKEQFGSIENYKQKLLDSGVMQYLNVVKQIAINRASRMIDNLNINSEHKEFVKSILINKKT</sequence>
<organism evidence="7 8">
    <name type="scientific">Metabacillus litoralis</name>
    <dbReference type="NCBI Taxonomy" id="152268"/>
    <lineage>
        <taxon>Bacteria</taxon>
        <taxon>Bacillati</taxon>
        <taxon>Bacillota</taxon>
        <taxon>Bacilli</taxon>
        <taxon>Bacillales</taxon>
        <taxon>Bacillaceae</taxon>
        <taxon>Metabacillus</taxon>
    </lineage>
</organism>
<dbReference type="AlphaFoldDB" id="A0A5C6W3X6"/>
<dbReference type="SFLD" id="SFLDS00005">
    <property type="entry name" value="Isoprenoid_Synthase_Type_I"/>
    <property type="match status" value="1"/>
</dbReference>
<comment type="cofactor">
    <cofactor evidence="1">
        <name>Mg(2+)</name>
        <dbReference type="ChEBI" id="CHEBI:18420"/>
    </cofactor>
</comment>
<dbReference type="PANTHER" id="PTHR12001:SF69">
    <property type="entry name" value="ALL TRANS-POLYPRENYL-DIPHOSPHATE SYNTHASE PDSS1"/>
    <property type="match status" value="1"/>
</dbReference>
<dbReference type="GO" id="GO:0008299">
    <property type="term" value="P:isoprenoid biosynthetic process"/>
    <property type="evidence" value="ECO:0007669"/>
    <property type="project" value="InterPro"/>
</dbReference>
<dbReference type="InterPro" id="IPR000092">
    <property type="entry name" value="Polyprenyl_synt"/>
</dbReference>
<evidence type="ECO:0000256" key="5">
    <source>
        <dbReference type="ARBA" id="ARBA00022842"/>
    </source>
</evidence>
<gene>
    <name evidence="7" type="ORF">FS935_10105</name>
</gene>
<comment type="caution">
    <text evidence="7">The sequence shown here is derived from an EMBL/GenBank/DDBJ whole genome shotgun (WGS) entry which is preliminary data.</text>
</comment>
<dbReference type="InterPro" id="IPR008949">
    <property type="entry name" value="Isoprenoid_synthase_dom_sf"/>
</dbReference>
<evidence type="ECO:0000256" key="6">
    <source>
        <dbReference type="RuleBase" id="RU004466"/>
    </source>
</evidence>
<dbReference type="Gene3D" id="1.10.600.10">
    <property type="entry name" value="Farnesyl Diphosphate Synthase"/>
    <property type="match status" value="1"/>
</dbReference>
<name>A0A5C6W3X6_9BACI</name>
<proteinExistence type="inferred from homology"/>
<evidence type="ECO:0000313" key="8">
    <source>
        <dbReference type="Proteomes" id="UP000321363"/>
    </source>
</evidence>
<evidence type="ECO:0000256" key="1">
    <source>
        <dbReference type="ARBA" id="ARBA00001946"/>
    </source>
</evidence>
<dbReference type="GO" id="GO:0046872">
    <property type="term" value="F:metal ion binding"/>
    <property type="evidence" value="ECO:0007669"/>
    <property type="project" value="UniProtKB-KW"/>
</dbReference>
<dbReference type="PANTHER" id="PTHR12001">
    <property type="entry name" value="GERANYLGERANYL PYROPHOSPHATE SYNTHASE"/>
    <property type="match status" value="1"/>
</dbReference>
<keyword evidence="4" id="KW-0479">Metal-binding</keyword>
<evidence type="ECO:0000256" key="2">
    <source>
        <dbReference type="ARBA" id="ARBA00006706"/>
    </source>
</evidence>
<dbReference type="RefSeq" id="WP_146948137.1">
    <property type="nucleotide sequence ID" value="NZ_VOQF01000005.1"/>
</dbReference>